<keyword evidence="4" id="KW-0804">Transcription</keyword>
<feature type="domain" description="HTH arsR-type" evidence="5">
    <location>
        <begin position="8"/>
        <end position="102"/>
    </location>
</feature>
<dbReference type="NCBIfam" id="NF033788">
    <property type="entry name" value="HTH_metalloreg"/>
    <property type="match status" value="1"/>
</dbReference>
<dbReference type="SUPFAM" id="SSF46785">
    <property type="entry name" value="Winged helix' DNA-binding domain"/>
    <property type="match status" value="1"/>
</dbReference>
<dbReference type="SMART" id="SM00418">
    <property type="entry name" value="HTH_ARSR"/>
    <property type="match status" value="1"/>
</dbReference>
<protein>
    <submittedName>
        <fullName evidence="6">HTH-type transcriptional repressor AseR</fullName>
    </submittedName>
</protein>
<name>A0A1Y6IVT0_9VIBR</name>
<evidence type="ECO:0000256" key="2">
    <source>
        <dbReference type="ARBA" id="ARBA00023015"/>
    </source>
</evidence>
<evidence type="ECO:0000259" key="5">
    <source>
        <dbReference type="PROSITE" id="PS50987"/>
    </source>
</evidence>
<evidence type="ECO:0000313" key="7">
    <source>
        <dbReference type="Proteomes" id="UP000196125"/>
    </source>
</evidence>
<evidence type="ECO:0000256" key="4">
    <source>
        <dbReference type="ARBA" id="ARBA00023163"/>
    </source>
</evidence>
<evidence type="ECO:0000313" key="6">
    <source>
        <dbReference type="EMBL" id="SMS00612.1"/>
    </source>
</evidence>
<evidence type="ECO:0000256" key="1">
    <source>
        <dbReference type="ARBA" id="ARBA00022849"/>
    </source>
</evidence>
<keyword evidence="3" id="KW-0238">DNA-binding</keyword>
<dbReference type="GO" id="GO:0003677">
    <property type="term" value="F:DNA binding"/>
    <property type="evidence" value="ECO:0007669"/>
    <property type="project" value="UniProtKB-KW"/>
</dbReference>
<dbReference type="GO" id="GO:0003700">
    <property type="term" value="F:DNA-binding transcription factor activity"/>
    <property type="evidence" value="ECO:0007669"/>
    <property type="project" value="InterPro"/>
</dbReference>
<dbReference type="PRINTS" id="PR00778">
    <property type="entry name" value="HTHARSR"/>
</dbReference>
<dbReference type="PANTHER" id="PTHR33154">
    <property type="entry name" value="TRANSCRIPTIONAL REGULATOR, ARSR FAMILY"/>
    <property type="match status" value="1"/>
</dbReference>
<reference evidence="6 7" key="1">
    <citation type="submission" date="2017-05" db="EMBL/GenBank/DDBJ databases">
        <authorList>
            <person name="Song R."/>
            <person name="Chenine A.L."/>
            <person name="Ruprecht R.M."/>
        </authorList>
    </citation>
    <scope>NUCLEOTIDE SEQUENCE [LARGE SCALE GENOMIC DNA]</scope>
    <source>
        <strain evidence="6 7">CECT 7927</strain>
    </source>
</reference>
<dbReference type="Gene3D" id="1.10.10.10">
    <property type="entry name" value="Winged helix-like DNA-binding domain superfamily/Winged helix DNA-binding domain"/>
    <property type="match status" value="1"/>
</dbReference>
<dbReference type="EMBL" id="FXXI01000002">
    <property type="protein sequence ID" value="SMS00612.1"/>
    <property type="molecule type" value="Genomic_DNA"/>
</dbReference>
<keyword evidence="1" id="KW-0059">Arsenical resistance</keyword>
<dbReference type="AlphaFoldDB" id="A0A1Y6IVT0"/>
<dbReference type="CDD" id="cd00090">
    <property type="entry name" value="HTH_ARSR"/>
    <property type="match status" value="1"/>
</dbReference>
<dbReference type="Pfam" id="PF01022">
    <property type="entry name" value="HTH_5"/>
    <property type="match status" value="1"/>
</dbReference>
<dbReference type="InterPro" id="IPR051081">
    <property type="entry name" value="HTH_MetalResp_TranReg"/>
</dbReference>
<dbReference type="NCBIfam" id="NF007528">
    <property type="entry name" value="PRK10141.1"/>
    <property type="match status" value="1"/>
</dbReference>
<accession>A0A1Y6IVT0</accession>
<proteinExistence type="predicted"/>
<dbReference type="GO" id="GO:0046685">
    <property type="term" value="P:response to arsenic-containing substance"/>
    <property type="evidence" value="ECO:0007669"/>
    <property type="project" value="UniProtKB-KW"/>
</dbReference>
<gene>
    <name evidence="6" type="primary">aseR</name>
    <name evidence="6" type="ORF">VIM7927_01879</name>
</gene>
<dbReference type="Proteomes" id="UP000196125">
    <property type="component" value="Unassembled WGS sequence"/>
</dbReference>
<dbReference type="PROSITE" id="PS50987">
    <property type="entry name" value="HTH_ARSR_2"/>
    <property type="match status" value="1"/>
</dbReference>
<dbReference type="InterPro" id="IPR036390">
    <property type="entry name" value="WH_DNA-bd_sf"/>
</dbReference>
<organism evidence="6 7">
    <name type="scientific">Vibrio mangrovi</name>
    <dbReference type="NCBI Taxonomy" id="474394"/>
    <lineage>
        <taxon>Bacteria</taxon>
        <taxon>Pseudomonadati</taxon>
        <taxon>Pseudomonadota</taxon>
        <taxon>Gammaproteobacteria</taxon>
        <taxon>Vibrionales</taxon>
        <taxon>Vibrionaceae</taxon>
        <taxon>Vibrio</taxon>
    </lineage>
</organism>
<dbReference type="FunFam" id="1.10.10.10:FF:000279">
    <property type="entry name" value="Transcriptional regulator, ArsR family"/>
    <property type="match status" value="1"/>
</dbReference>
<sequence length="126" mass="14531">MIFDIYEISDVLAMNPLQFYKCLAEETRLKSLLLIAQREELCVCNLIGALNLSQPKISRHLAELRKCNIVADERRGKWVYYRLHPTLPQWARDVLHQTLQHQSAYIAKESRHLDTLSCESDGCSGS</sequence>
<keyword evidence="2" id="KW-0805">Transcription regulation</keyword>
<dbReference type="InterPro" id="IPR001845">
    <property type="entry name" value="HTH_ArsR_DNA-bd_dom"/>
</dbReference>
<dbReference type="InterPro" id="IPR036388">
    <property type="entry name" value="WH-like_DNA-bd_sf"/>
</dbReference>
<dbReference type="PANTHER" id="PTHR33154:SF18">
    <property type="entry name" value="ARSENICAL RESISTANCE OPERON REPRESSOR"/>
    <property type="match status" value="1"/>
</dbReference>
<evidence type="ECO:0000256" key="3">
    <source>
        <dbReference type="ARBA" id="ARBA00023125"/>
    </source>
</evidence>
<dbReference type="InterPro" id="IPR011991">
    <property type="entry name" value="ArsR-like_HTH"/>
</dbReference>